<protein>
    <submittedName>
        <fullName evidence="1">Uncharacterized protein</fullName>
    </submittedName>
</protein>
<evidence type="ECO:0000313" key="1">
    <source>
        <dbReference type="EMBL" id="KRM69715.1"/>
    </source>
</evidence>
<keyword evidence="2" id="KW-1185">Reference proteome</keyword>
<proteinExistence type="predicted"/>
<dbReference type="PATRIC" id="fig|1423781.4.peg.922"/>
<organism evidence="1 2">
    <name type="scientific">Apilactobacillus ozensis DSM 23829 = JCM 17196</name>
    <dbReference type="NCBI Taxonomy" id="1423781"/>
    <lineage>
        <taxon>Bacteria</taxon>
        <taxon>Bacillati</taxon>
        <taxon>Bacillota</taxon>
        <taxon>Bacilli</taxon>
        <taxon>Lactobacillales</taxon>
        <taxon>Lactobacillaceae</taxon>
        <taxon>Apilactobacillus</taxon>
    </lineage>
</organism>
<dbReference type="STRING" id="1423781.FD06_GL000888"/>
<dbReference type="AlphaFoldDB" id="A0A0R2B2M5"/>
<dbReference type="EMBL" id="AYYQ01000002">
    <property type="protein sequence ID" value="KRM69715.1"/>
    <property type="molecule type" value="Genomic_DNA"/>
</dbReference>
<gene>
    <name evidence="1" type="ORF">FD06_GL000888</name>
</gene>
<dbReference type="OrthoDB" id="2148857at2"/>
<dbReference type="Proteomes" id="UP000052012">
    <property type="component" value="Unassembled WGS sequence"/>
</dbReference>
<evidence type="ECO:0000313" key="2">
    <source>
        <dbReference type="Proteomes" id="UP000052012"/>
    </source>
</evidence>
<name>A0A0R2B2M5_9LACO</name>
<comment type="caution">
    <text evidence="1">The sequence shown here is derived from an EMBL/GenBank/DDBJ whole genome shotgun (WGS) entry which is preliminary data.</text>
</comment>
<reference evidence="1 2" key="1">
    <citation type="journal article" date="2015" name="Genome Announc.">
        <title>Expanding the biotechnology potential of lactobacilli through comparative genomics of 213 strains and associated genera.</title>
        <authorList>
            <person name="Sun Z."/>
            <person name="Harris H.M."/>
            <person name="McCann A."/>
            <person name="Guo C."/>
            <person name="Argimon S."/>
            <person name="Zhang W."/>
            <person name="Yang X."/>
            <person name="Jeffery I.B."/>
            <person name="Cooney J.C."/>
            <person name="Kagawa T.F."/>
            <person name="Liu W."/>
            <person name="Song Y."/>
            <person name="Salvetti E."/>
            <person name="Wrobel A."/>
            <person name="Rasinkangas P."/>
            <person name="Parkhill J."/>
            <person name="Rea M.C."/>
            <person name="O'Sullivan O."/>
            <person name="Ritari J."/>
            <person name="Douillard F.P."/>
            <person name="Paul Ross R."/>
            <person name="Yang R."/>
            <person name="Briner A.E."/>
            <person name="Felis G.E."/>
            <person name="de Vos W.M."/>
            <person name="Barrangou R."/>
            <person name="Klaenhammer T.R."/>
            <person name="Caufield P.W."/>
            <person name="Cui Y."/>
            <person name="Zhang H."/>
            <person name="O'Toole P.W."/>
        </authorList>
    </citation>
    <scope>NUCLEOTIDE SEQUENCE [LARGE SCALE GENOMIC DNA]</scope>
    <source>
        <strain evidence="1 2">DSM 23829</strain>
    </source>
</reference>
<dbReference type="RefSeq" id="WP_056965602.1">
    <property type="nucleotide sequence ID" value="NZ_AYYQ01000002.1"/>
</dbReference>
<accession>A0A0R2B2M5</accession>
<sequence length="157" mass="18067">MEMNAKEMVDLLSEDNFVTDKFTTKQSTLKKDANSILDSLVKSMQNGITAGEIKSCELKIEDLDATVYLQNNIINLPFRYAKNIGKIIKDSDNLEMSVYMIIESDDVNRSKLRIDKLADDKIFLERDFTADFVSWLKIQLDAIESNKKEKKEKEDSK</sequence>